<name>F0YHX6_AURAN</name>
<evidence type="ECO:0000313" key="2">
    <source>
        <dbReference type="Proteomes" id="UP000002729"/>
    </source>
</evidence>
<dbReference type="RefSeq" id="XP_009039956.1">
    <property type="nucleotide sequence ID" value="XM_009041708.1"/>
</dbReference>
<dbReference type="AlphaFoldDB" id="F0YHX6"/>
<sequence length="160" mass="17201">MTAGWEDQSKRKVVIAKFQAVTDEIELRNHEQHMAENGWKYCKHGDKHWDCPECCDAWAAGCEDTDEEVQDVWELPPAVDSAEATIPVEIAAIIDGSEAISVAAVGVFEAAEALADGAAAVPAPIDVERLTPVQLAELIGRAASSLNSKARAFADAIQED</sequence>
<organism evidence="2">
    <name type="scientific">Aureococcus anophagefferens</name>
    <name type="common">Harmful bloom alga</name>
    <dbReference type="NCBI Taxonomy" id="44056"/>
    <lineage>
        <taxon>Eukaryota</taxon>
        <taxon>Sar</taxon>
        <taxon>Stramenopiles</taxon>
        <taxon>Ochrophyta</taxon>
        <taxon>Pelagophyceae</taxon>
        <taxon>Pelagomonadales</taxon>
        <taxon>Pelagomonadaceae</taxon>
        <taxon>Aureococcus</taxon>
    </lineage>
</organism>
<dbReference type="Proteomes" id="UP000002729">
    <property type="component" value="Unassembled WGS sequence"/>
</dbReference>
<dbReference type="GeneID" id="20225844"/>
<dbReference type="KEGG" id="aaf:AURANDRAFT_66532"/>
<evidence type="ECO:0000313" key="1">
    <source>
        <dbReference type="EMBL" id="EGB05308.1"/>
    </source>
</evidence>
<gene>
    <name evidence="1" type="ORF">AURANDRAFT_66532</name>
</gene>
<keyword evidence="2" id="KW-1185">Reference proteome</keyword>
<accession>F0YHX6</accession>
<dbReference type="EMBL" id="GL833142">
    <property type="protein sequence ID" value="EGB05308.1"/>
    <property type="molecule type" value="Genomic_DNA"/>
</dbReference>
<reference evidence="1 2" key="1">
    <citation type="journal article" date="2011" name="Proc. Natl. Acad. Sci. U.S.A.">
        <title>Niche of harmful alga Aureococcus anophagefferens revealed through ecogenomics.</title>
        <authorList>
            <person name="Gobler C.J."/>
            <person name="Berry D.L."/>
            <person name="Dyhrman S.T."/>
            <person name="Wilhelm S.W."/>
            <person name="Salamov A."/>
            <person name="Lobanov A.V."/>
            <person name="Zhang Y."/>
            <person name="Collier J.L."/>
            <person name="Wurch L.L."/>
            <person name="Kustka A.B."/>
            <person name="Dill B.D."/>
            <person name="Shah M."/>
            <person name="VerBerkmoes N.C."/>
            <person name="Kuo A."/>
            <person name="Terry A."/>
            <person name="Pangilinan J."/>
            <person name="Lindquist E.A."/>
            <person name="Lucas S."/>
            <person name="Paulsen I.T."/>
            <person name="Hattenrath-Lehmann T.K."/>
            <person name="Talmage S.C."/>
            <person name="Walker E.A."/>
            <person name="Koch F."/>
            <person name="Burson A.M."/>
            <person name="Marcoval M.A."/>
            <person name="Tang Y.Z."/>
            <person name="Lecleir G.R."/>
            <person name="Coyne K.J."/>
            <person name="Berg G.M."/>
            <person name="Bertrand E.M."/>
            <person name="Saito M.A."/>
            <person name="Gladyshev V.N."/>
            <person name="Grigoriev I.V."/>
        </authorList>
    </citation>
    <scope>NUCLEOTIDE SEQUENCE [LARGE SCALE GENOMIC DNA]</scope>
    <source>
        <strain evidence="2">CCMP 1984</strain>
    </source>
</reference>
<protein>
    <submittedName>
        <fullName evidence="1">Expressed protein</fullName>
    </submittedName>
</protein>
<dbReference type="InParanoid" id="F0YHX6"/>
<proteinExistence type="predicted"/>